<name>A0A166LCU3_COLIC</name>
<dbReference type="Proteomes" id="UP000076584">
    <property type="component" value="Unassembled WGS sequence"/>
</dbReference>
<proteinExistence type="predicted"/>
<feature type="non-terminal residue" evidence="4">
    <location>
        <position position="1"/>
    </location>
</feature>
<feature type="domain" description="Yeast cell wall synthesis Kre9/Knh1-like N-terminal" evidence="3">
    <location>
        <begin position="49"/>
        <end position="129"/>
    </location>
</feature>
<dbReference type="AlphaFoldDB" id="A0A166LCU3"/>
<feature type="region of interest" description="Disordered" evidence="2">
    <location>
        <begin position="172"/>
        <end position="217"/>
    </location>
</feature>
<dbReference type="InterPro" id="IPR018466">
    <property type="entry name" value="Kre9/Knh1-like_N"/>
</dbReference>
<feature type="compositionally biased region" description="Low complexity" evidence="2">
    <location>
        <begin position="172"/>
        <end position="212"/>
    </location>
</feature>
<dbReference type="EMBL" id="LFIW01002815">
    <property type="protein sequence ID" value="KZL63369.1"/>
    <property type="molecule type" value="Genomic_DNA"/>
</dbReference>
<evidence type="ECO:0000256" key="1">
    <source>
        <dbReference type="ARBA" id="ARBA00022729"/>
    </source>
</evidence>
<evidence type="ECO:0000313" key="4">
    <source>
        <dbReference type="EMBL" id="KZL63369.1"/>
    </source>
</evidence>
<dbReference type="PANTHER" id="PTHR40633:SF1">
    <property type="entry name" value="GPI ANCHORED SERINE-THREONINE RICH PROTEIN (AFU_ORTHOLOGUE AFUA_1G03630)"/>
    <property type="match status" value="1"/>
</dbReference>
<dbReference type="Pfam" id="PF10342">
    <property type="entry name" value="Kre9_KNH"/>
    <property type="match status" value="1"/>
</dbReference>
<protein>
    <submittedName>
        <fullName evidence="4">Extracellular matrix protein</fullName>
    </submittedName>
</protein>
<keyword evidence="1" id="KW-0732">Signal</keyword>
<sequence length="238" mass="23969">LISSIPNTPTLVHHLIFQEITQSVTMKSFTSVLVAGFAALAQAVQLTNSNFDVQAGEPFTITWSDAQGPVTLTLKNGPSNNLVTVETITSGQTGTSFTWTPSSTLPTDQYAIEISDASGTPNYSGQFTLTTDVTASASVSSAASTASGTVTTTVAASTITSSASLTSASTSAESSSVSSAANSTVASTVSTSTRASTRTSATSGSTTAPTTVPGSDSVRLGSPIALIGLTVAAMLYFQ</sequence>
<reference evidence="4 5" key="1">
    <citation type="submission" date="2015-06" db="EMBL/GenBank/DDBJ databases">
        <title>Survival trade-offs in plant roots during colonization by closely related pathogenic and mutualistic fungi.</title>
        <authorList>
            <person name="Hacquard S."/>
            <person name="Kracher B."/>
            <person name="Hiruma K."/>
            <person name="Weinman A."/>
            <person name="Muench P."/>
            <person name="Garrido Oter R."/>
            <person name="Ver Loren van Themaat E."/>
            <person name="Dallerey J.-F."/>
            <person name="Damm U."/>
            <person name="Henrissat B."/>
            <person name="Lespinet O."/>
            <person name="Thon M."/>
            <person name="Kemen E."/>
            <person name="McHardy A.C."/>
            <person name="Schulze-Lefert P."/>
            <person name="O'Connell R.J."/>
        </authorList>
    </citation>
    <scope>NUCLEOTIDE SEQUENCE [LARGE SCALE GENOMIC DNA]</scope>
    <source>
        <strain evidence="4 5">MAFF 238704</strain>
    </source>
</reference>
<dbReference type="STRING" id="1573173.A0A166LCU3"/>
<evidence type="ECO:0000256" key="2">
    <source>
        <dbReference type="SAM" id="MobiDB-lite"/>
    </source>
</evidence>
<comment type="caution">
    <text evidence="4">The sequence shown here is derived from an EMBL/GenBank/DDBJ whole genome shotgun (WGS) entry which is preliminary data.</text>
</comment>
<dbReference type="InterPro" id="IPR052982">
    <property type="entry name" value="SRP1/TIP1-like"/>
</dbReference>
<dbReference type="PANTHER" id="PTHR40633">
    <property type="entry name" value="MATRIX PROTEIN, PUTATIVE (AFU_ORTHOLOGUE AFUA_8G05410)-RELATED"/>
    <property type="match status" value="1"/>
</dbReference>
<evidence type="ECO:0000313" key="5">
    <source>
        <dbReference type="Proteomes" id="UP000076584"/>
    </source>
</evidence>
<organism evidence="4 5">
    <name type="scientific">Colletotrichum incanum</name>
    <name type="common">Soybean anthracnose fungus</name>
    <dbReference type="NCBI Taxonomy" id="1573173"/>
    <lineage>
        <taxon>Eukaryota</taxon>
        <taxon>Fungi</taxon>
        <taxon>Dikarya</taxon>
        <taxon>Ascomycota</taxon>
        <taxon>Pezizomycotina</taxon>
        <taxon>Sordariomycetes</taxon>
        <taxon>Hypocreomycetidae</taxon>
        <taxon>Glomerellales</taxon>
        <taxon>Glomerellaceae</taxon>
        <taxon>Colletotrichum</taxon>
        <taxon>Colletotrichum spaethianum species complex</taxon>
    </lineage>
</organism>
<evidence type="ECO:0000259" key="3">
    <source>
        <dbReference type="Pfam" id="PF10342"/>
    </source>
</evidence>
<gene>
    <name evidence="4" type="ORF">CI238_12191</name>
</gene>
<accession>A0A166LCU3</accession>
<keyword evidence="5" id="KW-1185">Reference proteome</keyword>